<feature type="region of interest" description="Disordered" evidence="1">
    <location>
        <begin position="166"/>
        <end position="189"/>
    </location>
</feature>
<evidence type="ECO:0000313" key="2">
    <source>
        <dbReference type="EMBL" id="ATY61223.1"/>
    </source>
</evidence>
<dbReference type="AlphaFoldDB" id="A0A2H4SDP2"/>
<name>A0A2H4SDP2_CORMI</name>
<dbReference type="Proteomes" id="UP000323067">
    <property type="component" value="Chromosome vi"/>
</dbReference>
<protein>
    <submittedName>
        <fullName evidence="2">Cyclin-like F-box</fullName>
    </submittedName>
</protein>
<evidence type="ECO:0000256" key="1">
    <source>
        <dbReference type="SAM" id="MobiDB-lite"/>
    </source>
</evidence>
<reference evidence="2 3" key="1">
    <citation type="journal article" date="2017" name="BMC Genomics">
        <title>Chromosome level assembly and secondary metabolite potential of the parasitic fungus Cordyceps militaris.</title>
        <authorList>
            <person name="Kramer G.J."/>
            <person name="Nodwell J.R."/>
        </authorList>
    </citation>
    <scope>NUCLEOTIDE SEQUENCE [LARGE SCALE GENOMIC DNA]</scope>
    <source>
        <strain evidence="2 3">ATCC 34164</strain>
    </source>
</reference>
<dbReference type="OrthoDB" id="5422579at2759"/>
<proteinExistence type="predicted"/>
<evidence type="ECO:0000313" key="3">
    <source>
        <dbReference type="Proteomes" id="UP000323067"/>
    </source>
</evidence>
<dbReference type="VEuPathDB" id="FungiDB:CCM_03593"/>
<accession>A0A2H4SDP2</accession>
<dbReference type="EMBL" id="CP023323">
    <property type="protein sequence ID" value="ATY61223.1"/>
    <property type="molecule type" value="Genomic_DNA"/>
</dbReference>
<dbReference type="VEuPathDB" id="FungiDB:A9K55_005404"/>
<organism evidence="2 3">
    <name type="scientific">Cordyceps militaris</name>
    <name type="common">Caterpillar fungus</name>
    <name type="synonym">Clavaria militaris</name>
    <dbReference type="NCBI Taxonomy" id="73501"/>
    <lineage>
        <taxon>Eukaryota</taxon>
        <taxon>Fungi</taxon>
        <taxon>Dikarya</taxon>
        <taxon>Ascomycota</taxon>
        <taxon>Pezizomycotina</taxon>
        <taxon>Sordariomycetes</taxon>
        <taxon>Hypocreomycetidae</taxon>
        <taxon>Hypocreales</taxon>
        <taxon>Cordycipitaceae</taxon>
        <taxon>Cordyceps</taxon>
    </lineage>
</organism>
<sequence length="647" mass="73238">MASDPEATTCKRLLLLDFPSEILAGICQHLPNSDIKSLRLAAPSLCHAVPPRFTRVFLSPDPSNLAVFRAVAAHPTFRLGVREIVVDDARLPDITRRRDCFNDTTNQEERDISASDNAIQRGLEASDNQQVSPGSHGVYSSDPEPMMMWFSLRRQRNRLELRGRHANDSGNVAGRAARDAQRAAEPPVEQTYQHYRDLLRAQEASMETGEDMQALVDGLAAFPALERITITPATHGFLYTPLYYTPMIRNLPYGFNYPLPRGWPTSKERPLQETLLQELFPWVPSPGWTADSVEHEKARWRGLVLVLRALATRVQDGGSAVPELVMDVHSLNTGVSPYMLAQECEERDYLALILRQPGFRRLDLPILLAGVQPNDVALLGNGLLKSLLAEARDLKHFRLRGDGQFDPASPSPQRFFPLKSLLPLDTWSSLRHFGLSKFVVRVPDLVDALGALPATLRTVELSFLIFSPLDMGRRENHGMLLKTMREKLKWADRLPEARPRVTMGLAKAKNNVEGRGLWFSDEIGTFLYESGQNPFGWQRDVLLPGVGWVADEYDADFARPYVEYKDYRALWYNDEYRRCVATRDGCVERGDDMDPSLCWLPAQQVDKIGDVWRIKKILDLELNIQAWQGGEKRQLDRWLVSLMLMAS</sequence>
<gene>
    <name evidence="2" type="ORF">A9K55_005404</name>
</gene>